<protein>
    <submittedName>
        <fullName evidence="1">Uncharacterized protein</fullName>
    </submittedName>
</protein>
<name>A0A1C6VJM8_9ACTN</name>
<dbReference type="RefSeq" id="WP_167363374.1">
    <property type="nucleotide sequence ID" value="NZ_FMHY01000002.1"/>
</dbReference>
<dbReference type="EMBL" id="FMHY01000002">
    <property type="protein sequence ID" value="SCL66417.1"/>
    <property type="molecule type" value="Genomic_DNA"/>
</dbReference>
<accession>A0A1C6VJM8</accession>
<proteinExistence type="predicted"/>
<gene>
    <name evidence="1" type="ORF">GA0070604_5679</name>
</gene>
<sequence>MSGRRLGRLLGSVLAIAAAAAIGFNTGHHNGVAGRYSNADFIWTVAPADRGV</sequence>
<evidence type="ECO:0000313" key="2">
    <source>
        <dbReference type="Proteomes" id="UP000199696"/>
    </source>
</evidence>
<dbReference type="Proteomes" id="UP000199696">
    <property type="component" value="Unassembled WGS sequence"/>
</dbReference>
<keyword evidence="2" id="KW-1185">Reference proteome</keyword>
<reference evidence="2" key="1">
    <citation type="submission" date="2016-06" db="EMBL/GenBank/DDBJ databases">
        <authorList>
            <person name="Varghese N."/>
            <person name="Submissions Spin"/>
        </authorList>
    </citation>
    <scope>NUCLEOTIDE SEQUENCE [LARGE SCALE GENOMIC DNA]</scope>
    <source>
        <strain evidence="2">DSM 44814</strain>
    </source>
</reference>
<organism evidence="1 2">
    <name type="scientific">Micromonospora eburnea</name>
    <dbReference type="NCBI Taxonomy" id="227316"/>
    <lineage>
        <taxon>Bacteria</taxon>
        <taxon>Bacillati</taxon>
        <taxon>Actinomycetota</taxon>
        <taxon>Actinomycetes</taxon>
        <taxon>Micromonosporales</taxon>
        <taxon>Micromonosporaceae</taxon>
        <taxon>Micromonospora</taxon>
    </lineage>
</organism>
<evidence type="ECO:0000313" key="1">
    <source>
        <dbReference type="EMBL" id="SCL66417.1"/>
    </source>
</evidence>
<dbReference type="AlphaFoldDB" id="A0A1C6VJM8"/>